<evidence type="ECO:0000259" key="2">
    <source>
        <dbReference type="PROSITE" id="PS51832"/>
    </source>
</evidence>
<name>A0A6N6MX43_9BACT</name>
<feature type="compositionally biased region" description="Basic and acidic residues" evidence="1">
    <location>
        <begin position="32"/>
        <end position="55"/>
    </location>
</feature>
<dbReference type="PANTHER" id="PTHR43155:SF2">
    <property type="entry name" value="CYCLIC DI-GMP PHOSPHODIESTERASE PA4108"/>
    <property type="match status" value="1"/>
</dbReference>
<dbReference type="InterPro" id="IPR006675">
    <property type="entry name" value="HDIG_dom"/>
</dbReference>
<gene>
    <name evidence="3" type="ORF">F8A88_14880</name>
</gene>
<dbReference type="Pfam" id="PF13487">
    <property type="entry name" value="HD_5"/>
    <property type="match status" value="1"/>
</dbReference>
<feature type="region of interest" description="Disordered" evidence="1">
    <location>
        <begin position="27"/>
        <end position="56"/>
    </location>
</feature>
<feature type="domain" description="HD-GYP" evidence="2">
    <location>
        <begin position="190"/>
        <end position="386"/>
    </location>
</feature>
<dbReference type="CDD" id="cd00077">
    <property type="entry name" value="HDc"/>
    <property type="match status" value="1"/>
</dbReference>
<evidence type="ECO:0000313" key="4">
    <source>
        <dbReference type="Proteomes" id="UP000438699"/>
    </source>
</evidence>
<organism evidence="3 4">
    <name type="scientific">Pseudodesulfovibrio senegalensis</name>
    <dbReference type="NCBI Taxonomy" id="1721087"/>
    <lineage>
        <taxon>Bacteria</taxon>
        <taxon>Pseudomonadati</taxon>
        <taxon>Thermodesulfobacteriota</taxon>
        <taxon>Desulfovibrionia</taxon>
        <taxon>Desulfovibrionales</taxon>
        <taxon>Desulfovibrionaceae</taxon>
    </lineage>
</organism>
<dbReference type="EMBL" id="WAIE01000009">
    <property type="protein sequence ID" value="KAB1439001.1"/>
    <property type="molecule type" value="Genomic_DNA"/>
</dbReference>
<dbReference type="SUPFAM" id="SSF109604">
    <property type="entry name" value="HD-domain/PDEase-like"/>
    <property type="match status" value="1"/>
</dbReference>
<proteinExistence type="predicted"/>
<sequence>MYPAISAGLEGGGPVFRCKGSGILKGWGTDMSHQDRDTSSRQQLEQEARERFEQRRRAKLAVDALDDRKGDRKAHLDEAQLSRDIRAEAAREREREARHRSEEMARLRTQMREQRAAEKDEYLQAGVPEPRTRKLSVSDKERVPLEEEIVRADKIYGQAVDYARGFLDDVRSGRAFDHRASEPVVDGFIDSVFRNESAASALCKLRNYDEYTYTHSINVAVLSIILGKHIGLDRDKLRLLGMAGMFHDVGKAVIPESILNKPGKLSDREMDVMRTHPREGFDILSKQPDMPPLVARAALEHHERFDGNGYPQKLKGEGISLISRIVGVVDVYDALTSKRVYKAPLPPGKVLGMMYQWRLSDFHPNIVEHFIKSLGIYPVGSFVRLSDGEFAIVMDHNPNAPLRPTVKIVYDYRMRPRPFRLVNLANPASNRKALLISDIVNARDHNIDVAKLMC</sequence>
<dbReference type="Proteomes" id="UP000438699">
    <property type="component" value="Unassembled WGS sequence"/>
</dbReference>
<dbReference type="AlphaFoldDB" id="A0A6N6MX43"/>
<dbReference type="SMART" id="SM00471">
    <property type="entry name" value="HDc"/>
    <property type="match status" value="1"/>
</dbReference>
<dbReference type="InterPro" id="IPR003607">
    <property type="entry name" value="HD/PDEase_dom"/>
</dbReference>
<evidence type="ECO:0000256" key="1">
    <source>
        <dbReference type="SAM" id="MobiDB-lite"/>
    </source>
</evidence>
<dbReference type="PROSITE" id="PS51832">
    <property type="entry name" value="HD_GYP"/>
    <property type="match status" value="1"/>
</dbReference>
<protein>
    <submittedName>
        <fullName evidence="3">HD domain-containing protein</fullName>
    </submittedName>
</protein>
<evidence type="ECO:0000313" key="3">
    <source>
        <dbReference type="EMBL" id="KAB1439001.1"/>
    </source>
</evidence>
<reference evidence="3 4" key="1">
    <citation type="journal article" date="2017" name="Int. J. Syst. Evol. Microbiol.">
        <title>Desulfovibrio senegalensis sp. nov., a mesophilic sulfate reducer isolated from marine sediment.</title>
        <authorList>
            <person name="Thioye A."/>
            <person name="Gam Z.B.A."/>
            <person name="Mbengue M."/>
            <person name="Cayol J.L."/>
            <person name="Joseph-Bartoli M."/>
            <person name="Toure-Kane C."/>
            <person name="Labat M."/>
        </authorList>
    </citation>
    <scope>NUCLEOTIDE SEQUENCE [LARGE SCALE GENOMIC DNA]</scope>
    <source>
        <strain evidence="3 4">DSM 101509</strain>
    </source>
</reference>
<dbReference type="NCBIfam" id="TIGR00277">
    <property type="entry name" value="HDIG"/>
    <property type="match status" value="1"/>
</dbReference>
<dbReference type="InterPro" id="IPR037522">
    <property type="entry name" value="HD_GYP_dom"/>
</dbReference>
<dbReference type="PANTHER" id="PTHR43155">
    <property type="entry name" value="CYCLIC DI-GMP PHOSPHODIESTERASE PA4108-RELATED"/>
    <property type="match status" value="1"/>
</dbReference>
<accession>A0A6N6MX43</accession>
<keyword evidence="4" id="KW-1185">Reference proteome</keyword>
<dbReference type="Gene3D" id="1.10.3210.10">
    <property type="entry name" value="Hypothetical protein af1432"/>
    <property type="match status" value="1"/>
</dbReference>
<comment type="caution">
    <text evidence="3">The sequence shown here is derived from an EMBL/GenBank/DDBJ whole genome shotgun (WGS) entry which is preliminary data.</text>
</comment>